<evidence type="ECO:0000313" key="8">
    <source>
        <dbReference type="Proteomes" id="UP000494206"/>
    </source>
</evidence>
<dbReference type="Pfam" id="PF08612">
    <property type="entry name" value="Med20"/>
    <property type="match status" value="1"/>
</dbReference>
<comment type="function">
    <text evidence="6">Component of the Mediator complex, a coactivator involved in the regulated transcription of nearly all RNA polymerase II-dependent genes. Mediator functions as a bridge to convey information from gene-specific regulatory proteins to the basal RNA polymerase II transcription machinery. Mediator is recruited to promoters by direct interactions with regulatory proteins and serves as a scaffold for the assembly of a functional preinitiation complex with RNA polymerase II and the general transcription factors.</text>
</comment>
<dbReference type="EMBL" id="CADEPM010000005">
    <property type="protein sequence ID" value="CAB3405856.1"/>
    <property type="molecule type" value="Genomic_DNA"/>
</dbReference>
<keyword evidence="6" id="KW-0805">Transcription regulation</keyword>
<dbReference type="Proteomes" id="UP000494206">
    <property type="component" value="Unassembled WGS sequence"/>
</dbReference>
<dbReference type="GO" id="GO:0003713">
    <property type="term" value="F:transcription coactivator activity"/>
    <property type="evidence" value="ECO:0007669"/>
    <property type="project" value="TreeGrafter"/>
</dbReference>
<evidence type="ECO:0000313" key="7">
    <source>
        <dbReference type="EMBL" id="CAB3405856.1"/>
    </source>
</evidence>
<evidence type="ECO:0000256" key="2">
    <source>
        <dbReference type="ARBA" id="ARBA00010743"/>
    </source>
</evidence>
<comment type="similarity">
    <text evidence="2 6">Belongs to the Mediator complex subunit 20 family.</text>
</comment>
<evidence type="ECO:0000256" key="5">
    <source>
        <dbReference type="ARBA" id="ARBA00031954"/>
    </source>
</evidence>
<comment type="caution">
    <text evidence="7">The sequence shown here is derived from an EMBL/GenBank/DDBJ whole genome shotgun (WGS) entry which is preliminary data.</text>
</comment>
<protein>
    <recommendedName>
        <fullName evidence="3 6">Mediator of RNA polymerase II transcription subunit 20</fullName>
    </recommendedName>
    <alternativeName>
        <fullName evidence="5 6">Mediator complex subunit 20</fullName>
    </alternativeName>
</protein>
<keyword evidence="8" id="KW-1185">Reference proteome</keyword>
<proteinExistence type="inferred from homology"/>
<keyword evidence="6" id="KW-0804">Transcription</keyword>
<gene>
    <name evidence="6" type="primary">MED20</name>
    <name evidence="7" type="ORF">CBOVIS_LOCUS8002</name>
</gene>
<dbReference type="InterPro" id="IPR013921">
    <property type="entry name" value="Mediator_Med20"/>
</dbReference>
<dbReference type="GO" id="GO:0006357">
    <property type="term" value="P:regulation of transcription by RNA polymerase II"/>
    <property type="evidence" value="ECO:0007669"/>
    <property type="project" value="InterPro"/>
</dbReference>
<keyword evidence="4 6" id="KW-0539">Nucleus</keyword>
<dbReference type="AlphaFoldDB" id="A0A8S1F1I8"/>
<dbReference type="OrthoDB" id="1854899at2759"/>
<comment type="subunit">
    <text evidence="6">Component of the Mediator complex.</text>
</comment>
<dbReference type="PANTHER" id="PTHR12465:SF0">
    <property type="entry name" value="MEDIATOR OF RNA POLYMERASE II TRANSCRIPTION SUBUNIT 20"/>
    <property type="match status" value="1"/>
</dbReference>
<sequence>MGVAWVFETELNKTAVERILESNGADYAGTFSVDSIPYVPTEKHQLEIACNYILHHSNFPQTTFSIAAADTYKRSPRAICDRGFDLILGKMRNGCSPDQLGKFEVKGSEYTLNDFTIRVGNATQVSAFKGVIVEVEYRASSVVSQCRELLVEFMRTLFMSSSEQRPDAIEQGNPENYSPIDTMWQYLTIFRTLRKKT</sequence>
<comment type="subcellular location">
    <subcellularLocation>
        <location evidence="1 6">Nucleus</location>
    </subcellularLocation>
</comment>
<keyword evidence="6" id="KW-0010">Activator</keyword>
<evidence type="ECO:0000256" key="3">
    <source>
        <dbReference type="ARBA" id="ARBA00019690"/>
    </source>
</evidence>
<evidence type="ECO:0000256" key="6">
    <source>
        <dbReference type="RuleBase" id="RU364152"/>
    </source>
</evidence>
<accession>A0A8S1F1I8</accession>
<dbReference type="PANTHER" id="PTHR12465">
    <property type="entry name" value="UBIQUITIN SPECIFIC PROTEASE HOMOLOG 49"/>
    <property type="match status" value="1"/>
</dbReference>
<evidence type="ECO:0000256" key="4">
    <source>
        <dbReference type="ARBA" id="ARBA00023242"/>
    </source>
</evidence>
<organism evidence="7 8">
    <name type="scientific">Caenorhabditis bovis</name>
    <dbReference type="NCBI Taxonomy" id="2654633"/>
    <lineage>
        <taxon>Eukaryota</taxon>
        <taxon>Metazoa</taxon>
        <taxon>Ecdysozoa</taxon>
        <taxon>Nematoda</taxon>
        <taxon>Chromadorea</taxon>
        <taxon>Rhabditida</taxon>
        <taxon>Rhabditina</taxon>
        <taxon>Rhabditomorpha</taxon>
        <taxon>Rhabditoidea</taxon>
        <taxon>Rhabditidae</taxon>
        <taxon>Peloderinae</taxon>
        <taxon>Caenorhabditis</taxon>
    </lineage>
</organism>
<name>A0A8S1F1I8_9PELO</name>
<dbReference type="GO" id="GO:0016592">
    <property type="term" value="C:mediator complex"/>
    <property type="evidence" value="ECO:0007669"/>
    <property type="project" value="InterPro"/>
</dbReference>
<evidence type="ECO:0000256" key="1">
    <source>
        <dbReference type="ARBA" id="ARBA00004123"/>
    </source>
</evidence>
<reference evidence="7 8" key="1">
    <citation type="submission" date="2020-04" db="EMBL/GenBank/DDBJ databases">
        <authorList>
            <person name="Laetsch R D."/>
            <person name="Stevens L."/>
            <person name="Kumar S."/>
            <person name="Blaxter L. M."/>
        </authorList>
    </citation>
    <scope>NUCLEOTIDE SEQUENCE [LARGE SCALE GENOMIC DNA]</scope>
</reference>